<evidence type="ECO:0000313" key="3">
    <source>
        <dbReference type="Proteomes" id="UP000598174"/>
    </source>
</evidence>
<dbReference type="InterPro" id="IPR011009">
    <property type="entry name" value="Kinase-like_dom_sf"/>
</dbReference>
<sequence>MSLSAPVRDLPAAVRAKARAAGAHAWLENLPRLVGDLCAEWGLRPGGAFGDATEAYVMEVTRSDGTPAVLKLMLPRGRAATHEITVLQLAAGAGCARLLDCDESRGALLLERLGPAMSELDLPQPHRLAILTDLASALWRPVTPDESAPGIADLPSGRSKALHLARDIPAKWSELGEPCTRRAVDQAVAAARNRARAWDPGRAVLAHGDVHQWNALQVIDEAQVSGSWPEPRPGVRHFPDPAPGAQGPGSPDEPSLLGWQPEGVAGHGREHHEGRDDAGEMRGEGWTSAGWARFKLVDPDGLVVEPEYDLGVLMREDPVELMTGDPWERARRLAARTGTDPVAVWEWGLVERVSTGLVLTVAGVQPVAGQMLAAADEISRRS</sequence>
<evidence type="ECO:0008006" key="4">
    <source>
        <dbReference type="Google" id="ProtNLM"/>
    </source>
</evidence>
<dbReference type="AlphaFoldDB" id="A0A919J7T0"/>
<dbReference type="GO" id="GO:0019748">
    <property type="term" value="P:secondary metabolic process"/>
    <property type="evidence" value="ECO:0007669"/>
    <property type="project" value="InterPro"/>
</dbReference>
<dbReference type="EMBL" id="BOMM01000065">
    <property type="protein sequence ID" value="GIE15380.1"/>
    <property type="molecule type" value="Genomic_DNA"/>
</dbReference>
<feature type="region of interest" description="Disordered" evidence="1">
    <location>
        <begin position="225"/>
        <end position="283"/>
    </location>
</feature>
<dbReference type="Proteomes" id="UP000598174">
    <property type="component" value="Unassembled WGS sequence"/>
</dbReference>
<evidence type="ECO:0000313" key="2">
    <source>
        <dbReference type="EMBL" id="GIE15380.1"/>
    </source>
</evidence>
<dbReference type="SUPFAM" id="SSF56112">
    <property type="entry name" value="Protein kinase-like (PK-like)"/>
    <property type="match status" value="1"/>
</dbReference>
<protein>
    <recommendedName>
        <fullName evidence="4">Streptomycin 6-kinase</fullName>
    </recommendedName>
</protein>
<proteinExistence type="predicted"/>
<accession>A0A919J7T0</accession>
<dbReference type="InterPro" id="IPR006748">
    <property type="entry name" value="NH2Glyco/OHUrea_AB-resist_kin"/>
</dbReference>
<gene>
    <name evidence="2" type="ORF">Afe05nite_72200</name>
</gene>
<keyword evidence="3" id="KW-1185">Reference proteome</keyword>
<organism evidence="2 3">
    <name type="scientific">Paractinoplanes ferrugineus</name>
    <dbReference type="NCBI Taxonomy" id="113564"/>
    <lineage>
        <taxon>Bacteria</taxon>
        <taxon>Bacillati</taxon>
        <taxon>Actinomycetota</taxon>
        <taxon>Actinomycetes</taxon>
        <taxon>Micromonosporales</taxon>
        <taxon>Micromonosporaceae</taxon>
        <taxon>Paractinoplanes</taxon>
    </lineage>
</organism>
<comment type="caution">
    <text evidence="2">The sequence shown here is derived from an EMBL/GenBank/DDBJ whole genome shotgun (WGS) entry which is preliminary data.</text>
</comment>
<reference evidence="2" key="1">
    <citation type="submission" date="2021-01" db="EMBL/GenBank/DDBJ databases">
        <title>Whole genome shotgun sequence of Actinoplanes ferrugineus NBRC 15555.</title>
        <authorList>
            <person name="Komaki H."/>
            <person name="Tamura T."/>
        </authorList>
    </citation>
    <scope>NUCLEOTIDE SEQUENCE</scope>
    <source>
        <strain evidence="2">NBRC 15555</strain>
    </source>
</reference>
<dbReference type="Pfam" id="PF04655">
    <property type="entry name" value="APH_6_hur"/>
    <property type="match status" value="1"/>
</dbReference>
<evidence type="ECO:0000256" key="1">
    <source>
        <dbReference type="SAM" id="MobiDB-lite"/>
    </source>
</evidence>
<name>A0A919J7T0_9ACTN</name>
<dbReference type="GO" id="GO:0016773">
    <property type="term" value="F:phosphotransferase activity, alcohol group as acceptor"/>
    <property type="evidence" value="ECO:0007669"/>
    <property type="project" value="InterPro"/>
</dbReference>
<feature type="compositionally biased region" description="Basic and acidic residues" evidence="1">
    <location>
        <begin position="267"/>
        <end position="283"/>
    </location>
</feature>